<feature type="domain" description="Helix-hairpin-helix DNA-binding motif class 1" evidence="2">
    <location>
        <begin position="96"/>
        <end position="115"/>
    </location>
</feature>
<dbReference type="SMART" id="SM00278">
    <property type="entry name" value="HhH1"/>
    <property type="match status" value="2"/>
</dbReference>
<accession>A0A424W9S5</accession>
<dbReference type="InterPro" id="IPR003583">
    <property type="entry name" value="Hlx-hairpin-Hlx_DNA-bd_motif"/>
</dbReference>
<dbReference type="SUPFAM" id="SSF47781">
    <property type="entry name" value="RuvA domain 2-like"/>
    <property type="match status" value="1"/>
</dbReference>
<sequence length="164" mass="16834">MNPFLQSAAAHPAPFARWRRARAALASGARPRPLRQALGALLVTAGLGLAAPLAHAVDLNQANAQQLEGVRGIGPRMAEIIIKERERGGKFESLNDLAERVRGIGPKKAQALQEAGLQVGGAGPQAGQGETAAKPAQGKPVAGKAEAKSEAKPAASQPAARARP</sequence>
<dbReference type="Pfam" id="PF12836">
    <property type="entry name" value="HHH_3"/>
    <property type="match status" value="1"/>
</dbReference>
<feature type="region of interest" description="Disordered" evidence="1">
    <location>
        <begin position="115"/>
        <end position="164"/>
    </location>
</feature>
<evidence type="ECO:0000256" key="1">
    <source>
        <dbReference type="SAM" id="MobiDB-lite"/>
    </source>
</evidence>
<evidence type="ECO:0000313" key="3">
    <source>
        <dbReference type="EMBL" id="RPJ89931.1"/>
    </source>
</evidence>
<dbReference type="AlphaFoldDB" id="A0A424W9S5"/>
<comment type="caution">
    <text evidence="3">The sequence shown here is derived from an EMBL/GenBank/DDBJ whole genome shotgun (WGS) entry which is preliminary data.</text>
</comment>
<dbReference type="GO" id="GO:0006281">
    <property type="term" value="P:DNA repair"/>
    <property type="evidence" value="ECO:0007669"/>
    <property type="project" value="InterPro"/>
</dbReference>
<dbReference type="Gene3D" id="1.10.150.280">
    <property type="entry name" value="AF1531-like domain"/>
    <property type="match status" value="1"/>
</dbReference>
<name>A0A424W9S5_ALCXX</name>
<gene>
    <name evidence="3" type="ORF">DY367_20120</name>
</gene>
<dbReference type="InterPro" id="IPR051675">
    <property type="entry name" value="Endo/Exo/Phosphatase_dom_1"/>
</dbReference>
<protein>
    <submittedName>
        <fullName evidence="3">Helix-hairpin-helix domain-containing protein</fullName>
    </submittedName>
</protein>
<dbReference type="OrthoDB" id="8687931at2"/>
<dbReference type="Proteomes" id="UP000285324">
    <property type="component" value="Unassembled WGS sequence"/>
</dbReference>
<evidence type="ECO:0000259" key="2">
    <source>
        <dbReference type="SMART" id="SM00278"/>
    </source>
</evidence>
<dbReference type="PANTHER" id="PTHR21180">
    <property type="entry name" value="ENDONUCLEASE/EXONUCLEASE/PHOSPHATASE FAMILY DOMAIN-CONTAINING PROTEIN 1"/>
    <property type="match status" value="1"/>
</dbReference>
<feature type="compositionally biased region" description="Low complexity" evidence="1">
    <location>
        <begin position="152"/>
        <end position="164"/>
    </location>
</feature>
<proteinExistence type="predicted"/>
<feature type="domain" description="Helix-hairpin-helix DNA-binding motif class 1" evidence="2">
    <location>
        <begin position="65"/>
        <end position="84"/>
    </location>
</feature>
<dbReference type="EMBL" id="QVXO01000033">
    <property type="protein sequence ID" value="RPJ89931.1"/>
    <property type="molecule type" value="Genomic_DNA"/>
</dbReference>
<dbReference type="RefSeq" id="WP_059379330.1">
    <property type="nucleotide sequence ID" value="NZ_CP061008.1"/>
</dbReference>
<dbReference type="PANTHER" id="PTHR21180:SF32">
    <property type="entry name" value="ENDONUCLEASE_EXONUCLEASE_PHOSPHATASE FAMILY DOMAIN-CONTAINING PROTEIN 1"/>
    <property type="match status" value="1"/>
</dbReference>
<evidence type="ECO:0000313" key="4">
    <source>
        <dbReference type="Proteomes" id="UP000285324"/>
    </source>
</evidence>
<dbReference type="InterPro" id="IPR010994">
    <property type="entry name" value="RuvA_2-like"/>
</dbReference>
<reference evidence="3 4" key="1">
    <citation type="submission" date="2018-08" db="EMBL/GenBank/DDBJ databases">
        <title>Achromobacter xylosoxidans Genome sequencing and assembly.</title>
        <authorList>
            <person name="Wang R."/>
            <person name="Rensing C."/>
            <person name="Li Y."/>
        </authorList>
    </citation>
    <scope>NUCLEOTIDE SEQUENCE [LARGE SCALE GENOMIC DNA]</scope>
    <source>
        <strain evidence="3 4">GD003A</strain>
    </source>
</reference>
<organism evidence="3 4">
    <name type="scientific">Alcaligenes xylosoxydans xylosoxydans</name>
    <name type="common">Achromobacter xylosoxidans</name>
    <dbReference type="NCBI Taxonomy" id="85698"/>
    <lineage>
        <taxon>Bacteria</taxon>
        <taxon>Pseudomonadati</taxon>
        <taxon>Pseudomonadota</taxon>
        <taxon>Betaproteobacteria</taxon>
        <taxon>Burkholderiales</taxon>
        <taxon>Alcaligenaceae</taxon>
        <taxon>Achromobacter</taxon>
    </lineage>
</organism>
<dbReference type="GO" id="GO:0003677">
    <property type="term" value="F:DNA binding"/>
    <property type="evidence" value="ECO:0007669"/>
    <property type="project" value="InterPro"/>
</dbReference>